<keyword evidence="1" id="KW-1133">Transmembrane helix</keyword>
<evidence type="ECO:0000313" key="3">
    <source>
        <dbReference type="Proteomes" id="UP001201812"/>
    </source>
</evidence>
<protein>
    <submittedName>
        <fullName evidence="2">Uncharacterized protein</fullName>
    </submittedName>
</protein>
<evidence type="ECO:0000256" key="1">
    <source>
        <dbReference type="SAM" id="Phobius"/>
    </source>
</evidence>
<proteinExistence type="predicted"/>
<keyword evidence="1" id="KW-0472">Membrane</keyword>
<reference evidence="2" key="1">
    <citation type="submission" date="2022-01" db="EMBL/GenBank/DDBJ databases">
        <title>Genome Sequence Resource for Two Populations of Ditylenchus destructor, the Migratory Endoparasitic Phytonematode.</title>
        <authorList>
            <person name="Zhang H."/>
            <person name="Lin R."/>
            <person name="Xie B."/>
        </authorList>
    </citation>
    <scope>NUCLEOTIDE SEQUENCE</scope>
    <source>
        <strain evidence="2">BazhouSP</strain>
    </source>
</reference>
<keyword evidence="3" id="KW-1185">Reference proteome</keyword>
<dbReference type="AlphaFoldDB" id="A0AAD4QYB7"/>
<keyword evidence="1" id="KW-0812">Transmembrane</keyword>
<accession>A0AAD4QYB7</accession>
<dbReference type="Proteomes" id="UP001201812">
    <property type="component" value="Unassembled WGS sequence"/>
</dbReference>
<organism evidence="2 3">
    <name type="scientific">Ditylenchus destructor</name>
    <dbReference type="NCBI Taxonomy" id="166010"/>
    <lineage>
        <taxon>Eukaryota</taxon>
        <taxon>Metazoa</taxon>
        <taxon>Ecdysozoa</taxon>
        <taxon>Nematoda</taxon>
        <taxon>Chromadorea</taxon>
        <taxon>Rhabditida</taxon>
        <taxon>Tylenchina</taxon>
        <taxon>Tylenchomorpha</taxon>
        <taxon>Sphaerularioidea</taxon>
        <taxon>Anguinidae</taxon>
        <taxon>Anguininae</taxon>
        <taxon>Ditylenchus</taxon>
    </lineage>
</organism>
<feature type="transmembrane region" description="Helical" evidence="1">
    <location>
        <begin position="6"/>
        <end position="24"/>
    </location>
</feature>
<sequence length="276" mass="32252">MYFKSNFYSIYNLFLISSISVCLFDSSTMNHYGYLELCDFDQCYSFFMNVTYDNETRNALFSCSSPVPLDEGETLPHAYVELSPPFPYGNNRSICNESLLLMENVKSDMTRSVNVYITDINTFDYSIRPRVHFYLGFDKSAGIIVDGNKSYYNESQWNCSLIDKSTHQRACFCATNAYAKIFCANNKLQQFHPEFYMNGDQYYHFFGNWTTDGLYEYYFKMDTTNHTILASFLCRSASLFFNGENQTNIHFAFGTNSTLSRPEEMDFIHPTWEIKY</sequence>
<comment type="caution">
    <text evidence="2">The sequence shown here is derived from an EMBL/GenBank/DDBJ whole genome shotgun (WGS) entry which is preliminary data.</text>
</comment>
<dbReference type="EMBL" id="JAKKPZ010000078">
    <property type="protein sequence ID" value="KAI1703683.1"/>
    <property type="molecule type" value="Genomic_DNA"/>
</dbReference>
<evidence type="ECO:0000313" key="2">
    <source>
        <dbReference type="EMBL" id="KAI1703683.1"/>
    </source>
</evidence>
<name>A0AAD4QYB7_9BILA</name>
<gene>
    <name evidence="2" type="ORF">DdX_14736</name>
</gene>